<proteinExistence type="predicted"/>
<dbReference type="InterPro" id="IPR036388">
    <property type="entry name" value="WH-like_DNA-bd_sf"/>
</dbReference>
<dbReference type="InterPro" id="IPR036390">
    <property type="entry name" value="WH_DNA-bd_sf"/>
</dbReference>
<organism evidence="6 7">
    <name type="scientific">Simiaoa sunii</name>
    <dbReference type="NCBI Taxonomy" id="2763672"/>
    <lineage>
        <taxon>Bacteria</taxon>
        <taxon>Bacillati</taxon>
        <taxon>Bacillota</taxon>
        <taxon>Clostridia</taxon>
        <taxon>Lachnospirales</taxon>
        <taxon>Lachnospiraceae</taxon>
        <taxon>Simiaoa</taxon>
    </lineage>
</organism>
<dbReference type="GO" id="GO:0045892">
    <property type="term" value="P:negative regulation of DNA-templated transcription"/>
    <property type="evidence" value="ECO:0007669"/>
    <property type="project" value="TreeGrafter"/>
</dbReference>
<dbReference type="SMART" id="SM00346">
    <property type="entry name" value="HTH_ICLR"/>
    <property type="match status" value="1"/>
</dbReference>
<dbReference type="RefSeq" id="WP_249326151.1">
    <property type="nucleotide sequence ID" value="NZ_CP060633.1"/>
</dbReference>
<feature type="domain" description="IclR-ED" evidence="5">
    <location>
        <begin position="70"/>
        <end position="251"/>
    </location>
</feature>
<dbReference type="InterPro" id="IPR029016">
    <property type="entry name" value="GAF-like_dom_sf"/>
</dbReference>
<reference evidence="6 7" key="1">
    <citation type="submission" date="2020-08" db="EMBL/GenBank/DDBJ databases">
        <authorList>
            <person name="Liu C."/>
            <person name="Sun Q."/>
        </authorList>
    </citation>
    <scope>NUCLEOTIDE SEQUENCE [LARGE SCALE GENOMIC DNA]</scope>
    <source>
        <strain evidence="6 7">NSJ-8</strain>
    </source>
</reference>
<dbReference type="GO" id="GO:0003677">
    <property type="term" value="F:DNA binding"/>
    <property type="evidence" value="ECO:0007669"/>
    <property type="project" value="UniProtKB-KW"/>
</dbReference>
<dbReference type="PANTHER" id="PTHR30136">
    <property type="entry name" value="HELIX-TURN-HELIX TRANSCRIPTIONAL REGULATOR, ICLR FAMILY"/>
    <property type="match status" value="1"/>
</dbReference>
<evidence type="ECO:0000259" key="4">
    <source>
        <dbReference type="PROSITE" id="PS51077"/>
    </source>
</evidence>
<dbReference type="GO" id="GO:0003700">
    <property type="term" value="F:DNA-binding transcription factor activity"/>
    <property type="evidence" value="ECO:0007669"/>
    <property type="project" value="TreeGrafter"/>
</dbReference>
<feature type="domain" description="HTH iclR-type" evidence="4">
    <location>
        <begin position="8"/>
        <end position="69"/>
    </location>
</feature>
<keyword evidence="3" id="KW-0804">Transcription</keyword>
<dbReference type="Pfam" id="PF01614">
    <property type="entry name" value="IclR_C"/>
    <property type="match status" value="1"/>
</dbReference>
<dbReference type="Gene3D" id="3.30.450.40">
    <property type="match status" value="1"/>
</dbReference>
<accession>A0A7G9FV47</accession>
<dbReference type="Gene3D" id="1.10.10.10">
    <property type="entry name" value="Winged helix-like DNA-binding domain superfamily/Winged helix DNA-binding domain"/>
    <property type="match status" value="1"/>
</dbReference>
<sequence length="260" mass="29606">MSEDKNIHRSTSRVLDILELVAEHPSEYNLTDISKLMEAPKSSLYPIMYTLTARHFLALDNNGHYKVDFSLYQVGNSYLRQLNFLDEVEKILTNMTNVCMETSHFGILKGGDVLYLKKIDSPEPIRMTSRVGMRIPAYGTAIGKALLMDTEFLELKKLYPNGLKALTENTITDFTDLSNQLSEARLLGYTCEMEESTQYICCFAVPIQKKGKVVAAISVAIPIFRYTEERAKLVRTLLFDSKNKIETILNNVDMDMEHLI</sequence>
<gene>
    <name evidence="6" type="ORF">H9Q77_15495</name>
</gene>
<dbReference type="Pfam" id="PF09339">
    <property type="entry name" value="HTH_IclR"/>
    <property type="match status" value="1"/>
</dbReference>
<evidence type="ECO:0000259" key="5">
    <source>
        <dbReference type="PROSITE" id="PS51078"/>
    </source>
</evidence>
<dbReference type="PANTHER" id="PTHR30136:SF2">
    <property type="entry name" value="TRANSCRIPTIONAL REGULATOR ICLR"/>
    <property type="match status" value="1"/>
</dbReference>
<evidence type="ECO:0000313" key="6">
    <source>
        <dbReference type="EMBL" id="QNM02429.1"/>
    </source>
</evidence>
<keyword evidence="1" id="KW-0805">Transcription regulation</keyword>
<dbReference type="Proteomes" id="UP000515981">
    <property type="component" value="Chromosome"/>
</dbReference>
<dbReference type="EMBL" id="CP060633">
    <property type="protein sequence ID" value="QNM02429.1"/>
    <property type="molecule type" value="Genomic_DNA"/>
</dbReference>
<evidence type="ECO:0000256" key="3">
    <source>
        <dbReference type="ARBA" id="ARBA00023163"/>
    </source>
</evidence>
<dbReference type="SUPFAM" id="SSF55781">
    <property type="entry name" value="GAF domain-like"/>
    <property type="match status" value="1"/>
</dbReference>
<dbReference type="InterPro" id="IPR005471">
    <property type="entry name" value="Tscrpt_reg_IclR_N"/>
</dbReference>
<name>A0A7G9FV47_9FIRM</name>
<evidence type="ECO:0000256" key="2">
    <source>
        <dbReference type="ARBA" id="ARBA00023125"/>
    </source>
</evidence>
<dbReference type="AlphaFoldDB" id="A0A7G9FV47"/>
<dbReference type="PROSITE" id="PS51078">
    <property type="entry name" value="ICLR_ED"/>
    <property type="match status" value="1"/>
</dbReference>
<keyword evidence="7" id="KW-1185">Reference proteome</keyword>
<dbReference type="SUPFAM" id="SSF46785">
    <property type="entry name" value="Winged helix' DNA-binding domain"/>
    <property type="match status" value="1"/>
</dbReference>
<dbReference type="KEGG" id="ssun:H9Q77_15495"/>
<dbReference type="PROSITE" id="PS51077">
    <property type="entry name" value="HTH_ICLR"/>
    <property type="match status" value="1"/>
</dbReference>
<evidence type="ECO:0000256" key="1">
    <source>
        <dbReference type="ARBA" id="ARBA00023015"/>
    </source>
</evidence>
<evidence type="ECO:0000313" key="7">
    <source>
        <dbReference type="Proteomes" id="UP000515981"/>
    </source>
</evidence>
<protein>
    <submittedName>
        <fullName evidence="6">IclR family transcriptional regulator</fullName>
    </submittedName>
</protein>
<dbReference type="InterPro" id="IPR050707">
    <property type="entry name" value="HTH_MetabolicPath_Reg"/>
</dbReference>
<keyword evidence="2" id="KW-0238">DNA-binding</keyword>
<dbReference type="InterPro" id="IPR014757">
    <property type="entry name" value="Tscrpt_reg_IclR_C"/>
</dbReference>